<dbReference type="Proteomes" id="UP000014136">
    <property type="component" value="Unassembled WGS sequence"/>
</dbReference>
<dbReference type="PROSITE" id="PS50967">
    <property type="entry name" value="HRDC"/>
    <property type="match status" value="1"/>
</dbReference>
<dbReference type="Pfam" id="PF00570">
    <property type="entry name" value="HRDC"/>
    <property type="match status" value="1"/>
</dbReference>
<name>S0JPR1_9ENTE</name>
<reference evidence="3 4" key="1">
    <citation type="submission" date="2013-03" db="EMBL/GenBank/DDBJ databases">
        <title>The Genome Sequence of Enterococcus saccharolyticus ATCC_43076 (Illumina only assembly).</title>
        <authorList>
            <consortium name="The Broad Institute Genomics Platform"/>
            <consortium name="The Broad Institute Genome Sequencing Center for Infectious Disease"/>
            <person name="Earl A."/>
            <person name="Russ C."/>
            <person name="Gilmore M."/>
            <person name="Surin D."/>
            <person name="Walker B."/>
            <person name="Young S."/>
            <person name="Zeng Q."/>
            <person name="Gargeya S."/>
            <person name="Fitzgerald M."/>
            <person name="Haas B."/>
            <person name="Abouelleil A."/>
            <person name="Allen A.W."/>
            <person name="Alvarado L."/>
            <person name="Arachchi H.M."/>
            <person name="Berlin A.M."/>
            <person name="Chapman S.B."/>
            <person name="Gainer-Dewar J."/>
            <person name="Goldberg J."/>
            <person name="Griggs A."/>
            <person name="Gujja S."/>
            <person name="Hansen M."/>
            <person name="Howarth C."/>
            <person name="Imamovic A."/>
            <person name="Ireland A."/>
            <person name="Larimer J."/>
            <person name="McCowan C."/>
            <person name="Murphy C."/>
            <person name="Pearson M."/>
            <person name="Poon T.W."/>
            <person name="Priest M."/>
            <person name="Roberts A."/>
            <person name="Saif S."/>
            <person name="Shea T."/>
            <person name="Sisk P."/>
            <person name="Sykes S."/>
            <person name="Wortman J."/>
            <person name="Nusbaum C."/>
            <person name="Birren B."/>
        </authorList>
    </citation>
    <scope>NUCLEOTIDE SEQUENCE [LARGE SCALE GENOMIC DNA]</scope>
    <source>
        <strain evidence="3 4">ATCC 43076</strain>
    </source>
</reference>
<feature type="domain" description="HRDC" evidence="2">
    <location>
        <begin position="251"/>
        <end position="325"/>
    </location>
</feature>
<evidence type="ECO:0000259" key="1">
    <source>
        <dbReference type="PROSITE" id="PS50965"/>
    </source>
</evidence>
<dbReference type="InterPro" id="IPR010997">
    <property type="entry name" value="HRDC-like_sf"/>
</dbReference>
<accession>S0JPR1</accession>
<evidence type="ECO:0000313" key="4">
    <source>
        <dbReference type="Proteomes" id="UP000014136"/>
    </source>
</evidence>
<dbReference type="GO" id="GO:0000166">
    <property type="term" value="F:nucleotide binding"/>
    <property type="evidence" value="ECO:0007669"/>
    <property type="project" value="InterPro"/>
</dbReference>
<dbReference type="eggNOG" id="COG0514">
    <property type="taxonomic scope" value="Bacteria"/>
</dbReference>
<evidence type="ECO:0008006" key="5">
    <source>
        <dbReference type="Google" id="ProtNLM"/>
    </source>
</evidence>
<evidence type="ECO:0000313" key="3">
    <source>
        <dbReference type="EMBL" id="EOT28951.1"/>
    </source>
</evidence>
<dbReference type="Gene3D" id="1.10.150.80">
    <property type="entry name" value="HRDC domain"/>
    <property type="match status" value="1"/>
</dbReference>
<dbReference type="PROSITE" id="PS50965">
    <property type="entry name" value="NERD"/>
    <property type="match status" value="1"/>
</dbReference>
<dbReference type="InterPro" id="IPR011528">
    <property type="entry name" value="NERD"/>
</dbReference>
<dbReference type="InterPro" id="IPR002121">
    <property type="entry name" value="HRDC_dom"/>
</dbReference>
<sequence>MGVFDRLSEPVFLREYQDHSDQIQQLKEIYPTLNEVGKSVLLKDMQLIEYGMIGEKNIAFELSHSHLPMYIIHDIYLEHEGLSAQIDYLVLTRKMCFVIECKNLYGNIEINHRGDFIRSIGKWKKERIYSPITQNQRHIELLKRLRKKEQNLFMQKLQQLFSEERYQSIVVLANPKTVVNDRYARKEVKSQVIHIDQLITYIKQILEKSKNVAFSDKDLKKWAELHLALHQSKTYEYKKRYDKYQEDVPSVSNQETLILSLKAFRLKKSREENVKAFYIFSDKQMNDLMMKMPKTKQELSKVTGFGEKRINKFGEELLEIIHQNT</sequence>
<dbReference type="SUPFAM" id="SSF47819">
    <property type="entry name" value="HRDC-like"/>
    <property type="match status" value="1"/>
</dbReference>
<dbReference type="HOGENOM" id="CLU_051306_0_0_9"/>
<dbReference type="PATRIC" id="fig|1139996.3.peg.1457"/>
<keyword evidence="4" id="KW-1185">Reference proteome</keyword>
<dbReference type="RefSeq" id="WP_016175268.1">
    <property type="nucleotide sequence ID" value="NZ_KE136389.1"/>
</dbReference>
<comment type="caution">
    <text evidence="3">The sequence shown here is derived from an EMBL/GenBank/DDBJ whole genome shotgun (WGS) entry which is preliminary data.</text>
</comment>
<gene>
    <name evidence="3" type="ORF">OMQ_01473</name>
</gene>
<protein>
    <recommendedName>
        <fullName evidence="5">HRDC domain-containing protein</fullName>
    </recommendedName>
</protein>
<dbReference type="Pfam" id="PF08378">
    <property type="entry name" value="NERD"/>
    <property type="match status" value="1"/>
</dbReference>
<organism evidence="3 4">
    <name type="scientific">Enterococcus saccharolyticus subsp. saccharolyticus ATCC 43076</name>
    <dbReference type="NCBI Taxonomy" id="1139996"/>
    <lineage>
        <taxon>Bacteria</taxon>
        <taxon>Bacillati</taxon>
        <taxon>Bacillota</taxon>
        <taxon>Bacilli</taxon>
        <taxon>Lactobacillales</taxon>
        <taxon>Enterococcaceae</taxon>
        <taxon>Enterococcus</taxon>
    </lineage>
</organism>
<dbReference type="InterPro" id="IPR044876">
    <property type="entry name" value="HRDC_dom_sf"/>
</dbReference>
<feature type="domain" description="NERD" evidence="1">
    <location>
        <begin position="50"/>
        <end position="165"/>
    </location>
</feature>
<evidence type="ECO:0000259" key="2">
    <source>
        <dbReference type="PROSITE" id="PS50967"/>
    </source>
</evidence>
<dbReference type="EMBL" id="AHYT01000005">
    <property type="protein sequence ID" value="EOT28951.1"/>
    <property type="molecule type" value="Genomic_DNA"/>
</dbReference>
<dbReference type="OrthoDB" id="9776650at2"/>
<dbReference type="STRING" id="41997.RV16_GL001723"/>
<proteinExistence type="predicted"/>
<dbReference type="GO" id="GO:0003676">
    <property type="term" value="F:nucleic acid binding"/>
    <property type="evidence" value="ECO:0007669"/>
    <property type="project" value="InterPro"/>
</dbReference>
<dbReference type="AlphaFoldDB" id="S0JPR1"/>